<accession>A0A146M9R3</accession>
<reference evidence="1" key="1">
    <citation type="journal article" date="2016" name="Gigascience">
        <title>De novo construction of an expanded transcriptome assembly for the western tarnished plant bug, Lygus hesperus.</title>
        <authorList>
            <person name="Tassone E.E."/>
            <person name="Geib S.M."/>
            <person name="Hall B."/>
            <person name="Fabrick J.A."/>
            <person name="Brent C.S."/>
            <person name="Hull J.J."/>
        </authorList>
    </citation>
    <scope>NUCLEOTIDE SEQUENCE</scope>
</reference>
<evidence type="ECO:0000313" key="1">
    <source>
        <dbReference type="EMBL" id="JAQ15300.1"/>
    </source>
</evidence>
<name>A0A146M9R3_LYGHE</name>
<dbReference type="AlphaFoldDB" id="A0A146M9R3"/>
<protein>
    <submittedName>
        <fullName evidence="1">Putative vacuolar protein sorting-associated protein 13A</fullName>
    </submittedName>
</protein>
<proteinExistence type="predicted"/>
<gene>
    <name evidence="1" type="primary">vps13A</name>
    <name evidence="1" type="ORF">g.5110</name>
</gene>
<organism evidence="1">
    <name type="scientific">Lygus hesperus</name>
    <name type="common">Western plant bug</name>
    <dbReference type="NCBI Taxonomy" id="30085"/>
    <lineage>
        <taxon>Eukaryota</taxon>
        <taxon>Metazoa</taxon>
        <taxon>Ecdysozoa</taxon>
        <taxon>Arthropoda</taxon>
        <taxon>Hexapoda</taxon>
        <taxon>Insecta</taxon>
        <taxon>Pterygota</taxon>
        <taxon>Neoptera</taxon>
        <taxon>Paraneoptera</taxon>
        <taxon>Hemiptera</taxon>
        <taxon>Heteroptera</taxon>
        <taxon>Panheteroptera</taxon>
        <taxon>Cimicomorpha</taxon>
        <taxon>Miridae</taxon>
        <taxon>Mirini</taxon>
        <taxon>Lygus</taxon>
    </lineage>
</organism>
<sequence length="124" mass="12608">MDGILSQIRAVVLQYASSLPFIGAPVRLAYGIGGGAVRAFKEPVQGLTTSPYAFAQGLARGTEGFAMAFTSAGFGAVSNLTNAGAKVLSLGSGISTQQARKQNFFSGLVNGVTGLVQRPRAGVA</sequence>
<dbReference type="EMBL" id="GDHC01003329">
    <property type="protein sequence ID" value="JAQ15300.1"/>
    <property type="molecule type" value="Transcribed_RNA"/>
</dbReference>